<feature type="region of interest" description="Disordered" evidence="1">
    <location>
        <begin position="143"/>
        <end position="214"/>
    </location>
</feature>
<dbReference type="EMBL" id="LR862137">
    <property type="protein sequence ID" value="CAD1843886.1"/>
    <property type="molecule type" value="Genomic_DNA"/>
</dbReference>
<name>A0A6V7QMA3_ANACO</name>
<evidence type="ECO:0000313" key="2">
    <source>
        <dbReference type="EMBL" id="CAD1843886.1"/>
    </source>
</evidence>
<accession>A0A6V7QMA3</accession>
<gene>
    <name evidence="2" type="ORF">CB5_LOCUS27097</name>
</gene>
<protein>
    <submittedName>
        <fullName evidence="2">Uncharacterized protein</fullName>
    </submittedName>
</protein>
<proteinExistence type="predicted"/>
<evidence type="ECO:0000256" key="1">
    <source>
        <dbReference type="SAM" id="MobiDB-lite"/>
    </source>
</evidence>
<reference evidence="2" key="1">
    <citation type="submission" date="2020-07" db="EMBL/GenBank/DDBJ databases">
        <authorList>
            <person name="Lin J."/>
        </authorList>
    </citation>
    <scope>NUCLEOTIDE SEQUENCE</scope>
</reference>
<sequence>MTCTLLGRWPLQRRMRLDSLTAAQALLLEVPSLPALHLLAKLQGCQSSASLVLSVDYGATVDSTNLRLRNPRLGQRGEGSGPRPLRGLLFVPLRCLRDAAPRRPQRGALLPGEGPPPGKKMTLHFPEVASGPAFLPRKEADMIRRREASGSPRQVRDPAGLRRGPVDAEDGPRVPGAGGRRGEEVLRHVARVHGRLQHVEPRDARHASGVHHRR</sequence>
<feature type="compositionally biased region" description="Basic and acidic residues" evidence="1">
    <location>
        <begin position="143"/>
        <end position="172"/>
    </location>
</feature>
<organism evidence="2">
    <name type="scientific">Ananas comosus var. bracteatus</name>
    <name type="common">red pineapple</name>
    <dbReference type="NCBI Taxonomy" id="296719"/>
    <lineage>
        <taxon>Eukaryota</taxon>
        <taxon>Viridiplantae</taxon>
        <taxon>Streptophyta</taxon>
        <taxon>Embryophyta</taxon>
        <taxon>Tracheophyta</taxon>
        <taxon>Spermatophyta</taxon>
        <taxon>Magnoliopsida</taxon>
        <taxon>Liliopsida</taxon>
        <taxon>Poales</taxon>
        <taxon>Bromeliaceae</taxon>
        <taxon>Bromelioideae</taxon>
        <taxon>Ananas</taxon>
    </lineage>
</organism>
<feature type="compositionally biased region" description="Basic and acidic residues" evidence="1">
    <location>
        <begin position="197"/>
        <end position="206"/>
    </location>
</feature>
<dbReference type="AlphaFoldDB" id="A0A6V7QMA3"/>